<keyword evidence="5 12" id="KW-0813">Transport</keyword>
<proteinExistence type="inferred from homology"/>
<feature type="transmembrane region" description="Helical" evidence="12">
    <location>
        <begin position="20"/>
        <end position="37"/>
    </location>
</feature>
<evidence type="ECO:0000256" key="3">
    <source>
        <dbReference type="ARBA" id="ARBA00008741"/>
    </source>
</evidence>
<evidence type="ECO:0000256" key="5">
    <source>
        <dbReference type="ARBA" id="ARBA00022448"/>
    </source>
</evidence>
<dbReference type="PANTHER" id="PTHR37531">
    <property type="entry name" value="HEME EXPORTER PROTEIN D"/>
    <property type="match status" value="1"/>
</dbReference>
<accession>A0A3S0YZ84</accession>
<feature type="compositionally biased region" description="Polar residues" evidence="13">
    <location>
        <begin position="62"/>
        <end position="78"/>
    </location>
</feature>
<evidence type="ECO:0000256" key="12">
    <source>
        <dbReference type="RuleBase" id="RU363101"/>
    </source>
</evidence>
<dbReference type="GO" id="GO:1903607">
    <property type="term" value="P:cytochrome c biosynthetic process"/>
    <property type="evidence" value="ECO:0007669"/>
    <property type="project" value="TreeGrafter"/>
</dbReference>
<evidence type="ECO:0000313" key="14">
    <source>
        <dbReference type="EMBL" id="RUR46488.1"/>
    </source>
</evidence>
<gene>
    <name evidence="14" type="primary">ccmD</name>
    <name evidence="14" type="ORF">ELY37_10990</name>
</gene>
<keyword evidence="6 12" id="KW-1003">Cell membrane</keyword>
<keyword evidence="8 12" id="KW-0812">Transmembrane</keyword>
<evidence type="ECO:0000256" key="8">
    <source>
        <dbReference type="ARBA" id="ARBA00022692"/>
    </source>
</evidence>
<keyword evidence="11 12" id="KW-0472">Membrane</keyword>
<dbReference type="GO" id="GO:0005886">
    <property type="term" value="C:plasma membrane"/>
    <property type="evidence" value="ECO:0007669"/>
    <property type="project" value="UniProtKB-SubCell"/>
</dbReference>
<keyword evidence="15" id="KW-1185">Reference proteome</keyword>
<dbReference type="GO" id="GO:0017004">
    <property type="term" value="P:cytochrome complex assembly"/>
    <property type="evidence" value="ECO:0007669"/>
    <property type="project" value="UniProtKB-KW"/>
</dbReference>
<comment type="subcellular location">
    <subcellularLocation>
        <location evidence="2 12">Cell inner membrane</location>
        <topology evidence="2 12">Single-pass membrane protein</topology>
    </subcellularLocation>
</comment>
<dbReference type="Proteomes" id="UP000286912">
    <property type="component" value="Unassembled WGS sequence"/>
</dbReference>
<evidence type="ECO:0000256" key="10">
    <source>
        <dbReference type="ARBA" id="ARBA00022989"/>
    </source>
</evidence>
<dbReference type="NCBIfam" id="TIGR03141">
    <property type="entry name" value="cytochro_ccmD"/>
    <property type="match status" value="1"/>
</dbReference>
<organism evidence="14 15">
    <name type="scientific">Vreelandella populi</name>
    <dbReference type="NCBI Taxonomy" id="2498858"/>
    <lineage>
        <taxon>Bacteria</taxon>
        <taxon>Pseudomonadati</taxon>
        <taxon>Pseudomonadota</taxon>
        <taxon>Gammaproteobacteria</taxon>
        <taxon>Oceanospirillales</taxon>
        <taxon>Halomonadaceae</taxon>
        <taxon>Vreelandella</taxon>
    </lineage>
</organism>
<evidence type="ECO:0000256" key="4">
    <source>
        <dbReference type="ARBA" id="ARBA00016461"/>
    </source>
</evidence>
<evidence type="ECO:0000256" key="9">
    <source>
        <dbReference type="ARBA" id="ARBA00022748"/>
    </source>
</evidence>
<evidence type="ECO:0000256" key="6">
    <source>
        <dbReference type="ARBA" id="ARBA00022475"/>
    </source>
</evidence>
<keyword evidence="9 12" id="KW-0201">Cytochrome c-type biogenesis</keyword>
<feature type="region of interest" description="Disordered" evidence="13">
    <location>
        <begin position="50"/>
        <end position="78"/>
    </location>
</feature>
<sequence>MAFSSFAAFLAMGGHGPYVWAAWGVTALLMIACVWHARIERRLLIRSLTRRTRREKMRPPQSGKTAPNSLQASQADDT</sequence>
<protein>
    <recommendedName>
        <fullName evidence="4 12">Heme exporter protein D</fullName>
    </recommendedName>
</protein>
<reference evidence="14 15" key="1">
    <citation type="submission" date="2018-12" db="EMBL/GenBank/DDBJ databases">
        <title>three novel Halomonas strain isolated from plants.</title>
        <authorList>
            <person name="Sun C."/>
        </authorList>
    </citation>
    <scope>NUCLEOTIDE SEQUENCE [LARGE SCALE GENOMIC DNA]</scope>
    <source>
        <strain evidence="14 15">RC</strain>
    </source>
</reference>
<comment type="function">
    <text evidence="1 12">Required for the export of heme to the periplasm for the biogenesis of c-type cytochromes.</text>
</comment>
<evidence type="ECO:0000256" key="7">
    <source>
        <dbReference type="ARBA" id="ARBA00022519"/>
    </source>
</evidence>
<dbReference type="AlphaFoldDB" id="A0A3S0YZ84"/>
<dbReference type="RefSeq" id="WP_126950554.1">
    <property type="nucleotide sequence ID" value="NZ_RZHC01000019.1"/>
</dbReference>
<keyword evidence="7 12" id="KW-0997">Cell inner membrane</keyword>
<evidence type="ECO:0000256" key="11">
    <source>
        <dbReference type="ARBA" id="ARBA00023136"/>
    </source>
</evidence>
<dbReference type="InterPro" id="IPR052075">
    <property type="entry name" value="Heme_exporter_D"/>
</dbReference>
<dbReference type="PANTHER" id="PTHR37531:SF1">
    <property type="entry name" value="HEME EXPORTER PROTEIN D"/>
    <property type="match status" value="1"/>
</dbReference>
<comment type="caution">
    <text evidence="14">The sequence shown here is derived from an EMBL/GenBank/DDBJ whole genome shotgun (WGS) entry which is preliminary data.</text>
</comment>
<evidence type="ECO:0000256" key="1">
    <source>
        <dbReference type="ARBA" id="ARBA00002442"/>
    </source>
</evidence>
<dbReference type="InterPro" id="IPR007078">
    <property type="entry name" value="Haem_export_protD_CcmD"/>
</dbReference>
<name>A0A3S0YZ84_9GAMM</name>
<keyword evidence="10 12" id="KW-1133">Transmembrane helix</keyword>
<evidence type="ECO:0000313" key="15">
    <source>
        <dbReference type="Proteomes" id="UP000286912"/>
    </source>
</evidence>
<dbReference type="EMBL" id="RZHD01000005">
    <property type="protein sequence ID" value="RUR46488.1"/>
    <property type="molecule type" value="Genomic_DNA"/>
</dbReference>
<dbReference type="Pfam" id="PF04995">
    <property type="entry name" value="CcmD"/>
    <property type="match status" value="1"/>
</dbReference>
<evidence type="ECO:0000256" key="13">
    <source>
        <dbReference type="SAM" id="MobiDB-lite"/>
    </source>
</evidence>
<comment type="similarity">
    <text evidence="3 12">Belongs to the CcmD/CycX/HelD family.</text>
</comment>
<evidence type="ECO:0000256" key="2">
    <source>
        <dbReference type="ARBA" id="ARBA00004377"/>
    </source>
</evidence>
<dbReference type="GO" id="GO:0015886">
    <property type="term" value="P:heme transport"/>
    <property type="evidence" value="ECO:0007669"/>
    <property type="project" value="InterPro"/>
</dbReference>